<keyword evidence="2" id="KW-1133">Transmembrane helix</keyword>
<sequence length="153" mass="15527">MGRTGWSQRGRAKVGPVVPALAAAVVAVLAVVAATVVPAAGVAAVLMTESVVAAIVSVVVTAVVYVVVLTKLAPVVAPAMLNETTREQDGGRIERAQLCSHAHPGSRTPAGAGEQQRTQKQRERREALPSTKTGAMPRPKAAWGNAPGAAPGA</sequence>
<comment type="caution">
    <text evidence="3">The sequence shown here is derived from an EMBL/GenBank/DDBJ whole genome shotgun (WGS) entry which is preliminary data.</text>
</comment>
<name>A0AAV7MVX6_PLEWA</name>
<dbReference type="Proteomes" id="UP001066276">
    <property type="component" value="Chromosome 9"/>
</dbReference>
<accession>A0AAV7MVX6</accession>
<feature type="region of interest" description="Disordered" evidence="1">
    <location>
        <begin position="84"/>
        <end position="153"/>
    </location>
</feature>
<keyword evidence="2" id="KW-0812">Transmembrane</keyword>
<dbReference type="AlphaFoldDB" id="A0AAV7MVX6"/>
<gene>
    <name evidence="3" type="ORF">NDU88_002511</name>
</gene>
<reference evidence="3" key="1">
    <citation type="journal article" date="2022" name="bioRxiv">
        <title>Sequencing and chromosome-scale assembly of the giantPleurodeles waltlgenome.</title>
        <authorList>
            <person name="Brown T."/>
            <person name="Elewa A."/>
            <person name="Iarovenko S."/>
            <person name="Subramanian E."/>
            <person name="Araus A.J."/>
            <person name="Petzold A."/>
            <person name="Susuki M."/>
            <person name="Suzuki K.-i.T."/>
            <person name="Hayashi T."/>
            <person name="Toyoda A."/>
            <person name="Oliveira C."/>
            <person name="Osipova E."/>
            <person name="Leigh N.D."/>
            <person name="Simon A."/>
            <person name="Yun M.H."/>
        </authorList>
    </citation>
    <scope>NUCLEOTIDE SEQUENCE</scope>
    <source>
        <strain evidence="3">20211129_DDA</strain>
        <tissue evidence="3">Liver</tissue>
    </source>
</reference>
<feature type="transmembrane region" description="Helical" evidence="2">
    <location>
        <begin position="51"/>
        <end position="70"/>
    </location>
</feature>
<organism evidence="3 4">
    <name type="scientific">Pleurodeles waltl</name>
    <name type="common">Iberian ribbed newt</name>
    <dbReference type="NCBI Taxonomy" id="8319"/>
    <lineage>
        <taxon>Eukaryota</taxon>
        <taxon>Metazoa</taxon>
        <taxon>Chordata</taxon>
        <taxon>Craniata</taxon>
        <taxon>Vertebrata</taxon>
        <taxon>Euteleostomi</taxon>
        <taxon>Amphibia</taxon>
        <taxon>Batrachia</taxon>
        <taxon>Caudata</taxon>
        <taxon>Salamandroidea</taxon>
        <taxon>Salamandridae</taxon>
        <taxon>Pleurodelinae</taxon>
        <taxon>Pleurodeles</taxon>
    </lineage>
</organism>
<keyword evidence="2" id="KW-0472">Membrane</keyword>
<evidence type="ECO:0000313" key="4">
    <source>
        <dbReference type="Proteomes" id="UP001066276"/>
    </source>
</evidence>
<evidence type="ECO:0000256" key="1">
    <source>
        <dbReference type="SAM" id="MobiDB-lite"/>
    </source>
</evidence>
<evidence type="ECO:0000313" key="3">
    <source>
        <dbReference type="EMBL" id="KAJ1105103.1"/>
    </source>
</evidence>
<feature type="compositionally biased region" description="Low complexity" evidence="1">
    <location>
        <begin position="139"/>
        <end position="153"/>
    </location>
</feature>
<evidence type="ECO:0000256" key="2">
    <source>
        <dbReference type="SAM" id="Phobius"/>
    </source>
</evidence>
<feature type="transmembrane region" description="Helical" evidence="2">
    <location>
        <begin position="21"/>
        <end position="45"/>
    </location>
</feature>
<proteinExistence type="predicted"/>
<protein>
    <submittedName>
        <fullName evidence="3">Uncharacterized protein</fullName>
    </submittedName>
</protein>
<keyword evidence="4" id="KW-1185">Reference proteome</keyword>
<dbReference type="EMBL" id="JANPWB010000013">
    <property type="protein sequence ID" value="KAJ1105103.1"/>
    <property type="molecule type" value="Genomic_DNA"/>
</dbReference>
<feature type="compositionally biased region" description="Basic and acidic residues" evidence="1">
    <location>
        <begin position="84"/>
        <end position="95"/>
    </location>
</feature>